<dbReference type="SFLD" id="SFLDS00005">
    <property type="entry name" value="Isoprenoid_Synthase_Type_I"/>
    <property type="match status" value="1"/>
</dbReference>
<comment type="similarity">
    <text evidence="2 7">Belongs to the FPP/GGPP synthase family.</text>
</comment>
<organism evidence="9 10">
    <name type="scientific">Candidatus Blochmanniella camponoti</name>
    <dbReference type="NCBI Taxonomy" id="108080"/>
    <lineage>
        <taxon>Bacteria</taxon>
        <taxon>Pseudomonadati</taxon>
        <taxon>Pseudomonadota</taxon>
        <taxon>Gammaproteobacteria</taxon>
        <taxon>Enterobacterales</taxon>
        <taxon>Enterobacteriaceae</taxon>
        <taxon>ant endosymbionts</taxon>
        <taxon>Candidatus Blochmanniella</taxon>
    </lineage>
</organism>
<proteinExistence type="inferred from homology"/>
<evidence type="ECO:0000256" key="3">
    <source>
        <dbReference type="ARBA" id="ARBA00022679"/>
    </source>
</evidence>
<protein>
    <submittedName>
        <fullName evidence="9">(2E,6E)-farnesyl diphosphate synthase</fullName>
        <ecNumber evidence="9">2.5.1.10</ecNumber>
    </submittedName>
</protein>
<gene>
    <name evidence="9" type="primary">ispA</name>
    <name evidence="9" type="ORF">M9394_02805</name>
    <name evidence="8" type="ORF">M9404_00855</name>
</gene>
<keyword evidence="11" id="KW-1185">Reference proteome</keyword>
<keyword evidence="4" id="KW-0479">Metal-binding</keyword>
<dbReference type="SUPFAM" id="SSF48576">
    <property type="entry name" value="Terpenoid synthases"/>
    <property type="match status" value="1"/>
</dbReference>
<evidence type="ECO:0000256" key="2">
    <source>
        <dbReference type="ARBA" id="ARBA00006706"/>
    </source>
</evidence>
<evidence type="ECO:0000256" key="5">
    <source>
        <dbReference type="ARBA" id="ARBA00022842"/>
    </source>
</evidence>
<name>A0AAE9I6Q8_9ENTR</name>
<sequence>MLMIDFVNELRASHQRVDEAISRYLLMFLKQDVSLLMQAIRYSVLLGGKRLRPFLVYQTGKLFGIRSSNLNAPAAAIECIHAYSLIHDDLPIMDNDKLRRGHPTCHVKFGESIAVLAGDALHTLAFTILSEAHMPTVTDQDRLKMIATLASASGANGMCLGQSLDLISKNNKNISATQLETIYQYKTGSLIRAAVRIGALAAGNKSCDDVLSFLDHYATTIGLAFQIQDDIIDISHTYDQKKKHSMRSKHNDINNTYPKILGLSTARTKAQDLYCESLTSLKYIAKLGYNVNILSAFSRYIIKRNN</sequence>
<dbReference type="RefSeq" id="WP_250246894.1">
    <property type="nucleotide sequence ID" value="NZ_CP097749.1"/>
</dbReference>
<evidence type="ECO:0000313" key="10">
    <source>
        <dbReference type="Proteomes" id="UP001056323"/>
    </source>
</evidence>
<dbReference type="InterPro" id="IPR033749">
    <property type="entry name" value="Polyprenyl_synt_CS"/>
</dbReference>
<evidence type="ECO:0000313" key="8">
    <source>
        <dbReference type="EMBL" id="URJ24660.1"/>
    </source>
</evidence>
<dbReference type="InterPro" id="IPR008949">
    <property type="entry name" value="Isoprenoid_synthase_dom_sf"/>
</dbReference>
<evidence type="ECO:0000256" key="4">
    <source>
        <dbReference type="ARBA" id="ARBA00022723"/>
    </source>
</evidence>
<reference evidence="9" key="1">
    <citation type="submission" date="2022-05" db="EMBL/GenBank/DDBJ databases">
        <title>Impact of host demography and evolutionary history on endosymbiont molecular evolution: a test in carpenter ants (Genus Camponotus) and their Blochmannia endosymbionts.</title>
        <authorList>
            <person name="Manthey J.D."/>
            <person name="Giron J.C."/>
            <person name="Hruska J.P."/>
        </authorList>
    </citation>
    <scope>NUCLEOTIDE SEQUENCE</scope>
    <source>
        <strain evidence="9">C-049</strain>
        <strain evidence="8">C-050</strain>
    </source>
</reference>
<dbReference type="GO" id="GO:0016114">
    <property type="term" value="P:terpenoid biosynthetic process"/>
    <property type="evidence" value="ECO:0007669"/>
    <property type="project" value="UniProtKB-ARBA"/>
</dbReference>
<dbReference type="PANTHER" id="PTHR43281:SF1">
    <property type="entry name" value="FARNESYL DIPHOSPHATE SYNTHASE"/>
    <property type="match status" value="1"/>
</dbReference>
<dbReference type="GO" id="GO:0004337">
    <property type="term" value="F:(2E,6E)-farnesyl diphosphate synthase activity"/>
    <property type="evidence" value="ECO:0007669"/>
    <property type="project" value="UniProtKB-EC"/>
</dbReference>
<dbReference type="AlphaFoldDB" id="A0AAE9I6Q8"/>
<dbReference type="PROSITE" id="PS00723">
    <property type="entry name" value="POLYPRENYL_SYNTHASE_1"/>
    <property type="match status" value="1"/>
</dbReference>
<dbReference type="Proteomes" id="UP001056323">
    <property type="component" value="Chromosome"/>
</dbReference>
<evidence type="ECO:0000256" key="1">
    <source>
        <dbReference type="ARBA" id="ARBA00001946"/>
    </source>
</evidence>
<dbReference type="KEGG" id="bhb:M9394_02805"/>
<dbReference type="CDD" id="cd00685">
    <property type="entry name" value="Trans_IPPS_HT"/>
    <property type="match status" value="1"/>
</dbReference>
<dbReference type="GO" id="GO:0008654">
    <property type="term" value="P:phospholipid biosynthetic process"/>
    <property type="evidence" value="ECO:0007669"/>
    <property type="project" value="UniProtKB-ARBA"/>
</dbReference>
<comment type="cofactor">
    <cofactor evidence="1">
        <name>Mg(2+)</name>
        <dbReference type="ChEBI" id="CHEBI:18420"/>
    </cofactor>
</comment>
<dbReference type="Proteomes" id="UP001056483">
    <property type="component" value="Chromosome"/>
</dbReference>
<evidence type="ECO:0000313" key="11">
    <source>
        <dbReference type="Proteomes" id="UP001056483"/>
    </source>
</evidence>
<dbReference type="EMBL" id="CP097750">
    <property type="protein sequence ID" value="URJ24660.1"/>
    <property type="molecule type" value="Genomic_DNA"/>
</dbReference>
<dbReference type="PROSITE" id="PS00444">
    <property type="entry name" value="POLYPRENYL_SYNTHASE_2"/>
    <property type="match status" value="1"/>
</dbReference>
<keyword evidence="6" id="KW-0414">Isoprene biosynthesis</keyword>
<dbReference type="FunFam" id="1.10.600.10:FF:000001">
    <property type="entry name" value="Geranylgeranyl diphosphate synthase"/>
    <property type="match status" value="1"/>
</dbReference>
<dbReference type="InterPro" id="IPR000092">
    <property type="entry name" value="Polyprenyl_synt"/>
</dbReference>
<accession>A0AAE9I6Q8</accession>
<dbReference type="NCBIfam" id="NF045485">
    <property type="entry name" value="FPPsyn"/>
    <property type="match status" value="1"/>
</dbReference>
<dbReference type="PANTHER" id="PTHR43281">
    <property type="entry name" value="FARNESYL DIPHOSPHATE SYNTHASE"/>
    <property type="match status" value="1"/>
</dbReference>
<evidence type="ECO:0000256" key="7">
    <source>
        <dbReference type="RuleBase" id="RU004466"/>
    </source>
</evidence>
<dbReference type="EMBL" id="CP097751">
    <property type="protein sequence ID" value="URJ27463.1"/>
    <property type="molecule type" value="Genomic_DNA"/>
</dbReference>
<dbReference type="GO" id="GO:0046872">
    <property type="term" value="F:metal ion binding"/>
    <property type="evidence" value="ECO:0007669"/>
    <property type="project" value="UniProtKB-KW"/>
</dbReference>
<keyword evidence="5" id="KW-0460">Magnesium</keyword>
<dbReference type="InterPro" id="IPR053378">
    <property type="entry name" value="Prenyl_diphosphate_synthase"/>
</dbReference>
<evidence type="ECO:0000313" key="9">
    <source>
        <dbReference type="EMBL" id="URJ27463.1"/>
    </source>
</evidence>
<dbReference type="Pfam" id="PF00348">
    <property type="entry name" value="polyprenyl_synt"/>
    <property type="match status" value="1"/>
</dbReference>
<dbReference type="SFLD" id="SFLDG01017">
    <property type="entry name" value="Polyprenyl_Transferase_Like"/>
    <property type="match status" value="1"/>
</dbReference>
<dbReference type="GO" id="GO:0005737">
    <property type="term" value="C:cytoplasm"/>
    <property type="evidence" value="ECO:0007669"/>
    <property type="project" value="UniProtKB-ARBA"/>
</dbReference>
<dbReference type="Gene3D" id="1.10.600.10">
    <property type="entry name" value="Farnesyl Diphosphate Synthase"/>
    <property type="match status" value="1"/>
</dbReference>
<dbReference type="NCBIfam" id="NF007877">
    <property type="entry name" value="PRK10581.1"/>
    <property type="match status" value="1"/>
</dbReference>
<keyword evidence="3 7" id="KW-0808">Transferase</keyword>
<dbReference type="EC" id="2.5.1.10" evidence="9"/>
<evidence type="ECO:0000256" key="6">
    <source>
        <dbReference type="ARBA" id="ARBA00023229"/>
    </source>
</evidence>